<feature type="coiled-coil region" evidence="5">
    <location>
        <begin position="69"/>
        <end position="96"/>
    </location>
</feature>
<dbReference type="InterPro" id="IPR007221">
    <property type="entry name" value="MreC"/>
</dbReference>
<evidence type="ECO:0000256" key="5">
    <source>
        <dbReference type="SAM" id="Coils"/>
    </source>
</evidence>
<evidence type="ECO:0000256" key="4">
    <source>
        <dbReference type="ARBA" id="ARBA00032089"/>
    </source>
</evidence>
<evidence type="ECO:0000256" key="1">
    <source>
        <dbReference type="ARBA" id="ARBA00009369"/>
    </source>
</evidence>
<keyword evidence="3" id="KW-0133">Cell shape</keyword>
<dbReference type="PANTHER" id="PTHR34138">
    <property type="entry name" value="CELL SHAPE-DETERMINING PROTEIN MREC"/>
    <property type="match status" value="1"/>
</dbReference>
<keyword evidence="7" id="KW-1133">Transmembrane helix</keyword>
<dbReference type="Gene3D" id="2.40.10.340">
    <property type="entry name" value="Rod shape-determining protein MreC, domain 1"/>
    <property type="match status" value="1"/>
</dbReference>
<comment type="similarity">
    <text evidence="1">Belongs to the MreC family.</text>
</comment>
<evidence type="ECO:0000256" key="6">
    <source>
        <dbReference type="SAM" id="MobiDB-lite"/>
    </source>
</evidence>
<dbReference type="EMBL" id="CAESAG010000092">
    <property type="protein sequence ID" value="CAB4337576.1"/>
    <property type="molecule type" value="Genomic_DNA"/>
</dbReference>
<reference evidence="9" key="1">
    <citation type="submission" date="2020-05" db="EMBL/GenBank/DDBJ databases">
        <authorList>
            <person name="Chiriac C."/>
            <person name="Salcher M."/>
            <person name="Ghai R."/>
            <person name="Kavagutti S V."/>
        </authorList>
    </citation>
    <scope>NUCLEOTIDE SEQUENCE</scope>
</reference>
<sequence length="321" mass="33809">MRYGGDNRGRLLIIVLIVTSLFLVTLDLRGVAVIDGVRTGTQTALTPFQKAGAWALTPFRNFVSDVTHLGRTRNQINKLKAENESLRSKLQSRKVADAQLAQLKKVLDLAGKAEYKVVSAKVISQGSSTSFTQTITIDAGTTSRISENMTVISGYGLVGVVKKAYSHSALIQIASDPAFKIGARIAGTQQIGILSGQGSRKGVLQLLDNSTEVQVGDVLLARGSQNGRPFVPGVPIGVVTKVDNSPGAVSQTAEVKFYANFSTLGVVSVVVSNPKSDPRDALVPVKPRPTPIPTVTVYADPALASPSPSPSPSSSKSSSSR</sequence>
<evidence type="ECO:0000256" key="7">
    <source>
        <dbReference type="SAM" id="Phobius"/>
    </source>
</evidence>
<proteinExistence type="inferred from homology"/>
<dbReference type="PIRSF" id="PIRSF038471">
    <property type="entry name" value="MreC"/>
    <property type="match status" value="1"/>
</dbReference>
<feature type="compositionally biased region" description="Low complexity" evidence="6">
    <location>
        <begin position="312"/>
        <end position="321"/>
    </location>
</feature>
<evidence type="ECO:0000256" key="3">
    <source>
        <dbReference type="ARBA" id="ARBA00022960"/>
    </source>
</evidence>
<name>A0A6J5Z7V0_9ZZZZ</name>
<evidence type="ECO:0000313" key="9">
    <source>
        <dbReference type="EMBL" id="CAB4337576.1"/>
    </source>
</evidence>
<dbReference type="InterPro" id="IPR042175">
    <property type="entry name" value="Cell/Rod_MreC_2"/>
</dbReference>
<feature type="region of interest" description="Disordered" evidence="6">
    <location>
        <begin position="274"/>
        <end position="321"/>
    </location>
</feature>
<dbReference type="Pfam" id="PF04085">
    <property type="entry name" value="MreC"/>
    <property type="match status" value="1"/>
</dbReference>
<dbReference type="InterPro" id="IPR055342">
    <property type="entry name" value="MreC_beta-barrel_core"/>
</dbReference>
<keyword evidence="7" id="KW-0812">Transmembrane</keyword>
<evidence type="ECO:0000259" key="8">
    <source>
        <dbReference type="Pfam" id="PF04085"/>
    </source>
</evidence>
<dbReference type="PANTHER" id="PTHR34138:SF1">
    <property type="entry name" value="CELL SHAPE-DETERMINING PROTEIN MREC"/>
    <property type="match status" value="1"/>
</dbReference>
<dbReference type="GO" id="GO:0005886">
    <property type="term" value="C:plasma membrane"/>
    <property type="evidence" value="ECO:0007669"/>
    <property type="project" value="TreeGrafter"/>
</dbReference>
<feature type="domain" description="Rod shape-determining protein MreC beta-barrel core" evidence="8">
    <location>
        <begin position="127"/>
        <end position="270"/>
    </location>
</feature>
<keyword evidence="7" id="KW-0472">Membrane</keyword>
<dbReference type="Gene3D" id="2.40.10.350">
    <property type="entry name" value="Rod shape-determining protein MreC, domain 2"/>
    <property type="match status" value="1"/>
</dbReference>
<dbReference type="GO" id="GO:0008360">
    <property type="term" value="P:regulation of cell shape"/>
    <property type="evidence" value="ECO:0007669"/>
    <property type="project" value="UniProtKB-KW"/>
</dbReference>
<gene>
    <name evidence="9" type="ORF">UFOPK4080_00660</name>
</gene>
<protein>
    <recommendedName>
        <fullName evidence="2">Cell shape-determining protein MreC</fullName>
    </recommendedName>
    <alternativeName>
        <fullName evidence="4">Cell shape protein MreC</fullName>
    </alternativeName>
</protein>
<feature type="transmembrane region" description="Helical" evidence="7">
    <location>
        <begin position="12"/>
        <end position="32"/>
    </location>
</feature>
<keyword evidence="5" id="KW-0175">Coiled coil</keyword>
<accession>A0A6J5Z7V0</accession>
<organism evidence="9">
    <name type="scientific">freshwater metagenome</name>
    <dbReference type="NCBI Taxonomy" id="449393"/>
    <lineage>
        <taxon>unclassified sequences</taxon>
        <taxon>metagenomes</taxon>
        <taxon>ecological metagenomes</taxon>
    </lineage>
</organism>
<dbReference type="AlphaFoldDB" id="A0A6J5Z7V0"/>
<evidence type="ECO:0000256" key="2">
    <source>
        <dbReference type="ARBA" id="ARBA00013855"/>
    </source>
</evidence>
<dbReference type="InterPro" id="IPR042177">
    <property type="entry name" value="Cell/Rod_1"/>
</dbReference>